<proteinExistence type="predicted"/>
<feature type="domain" description="Thiamine pyrophosphate enzyme TPP-binding" evidence="2">
    <location>
        <begin position="59"/>
        <end position="209"/>
    </location>
</feature>
<evidence type="ECO:0000313" key="4">
    <source>
        <dbReference type="Proteomes" id="UP000807825"/>
    </source>
</evidence>
<dbReference type="EMBL" id="JACRDE010000293">
    <property type="protein sequence ID" value="MBI5249971.1"/>
    <property type="molecule type" value="Genomic_DNA"/>
</dbReference>
<reference evidence="3" key="1">
    <citation type="submission" date="2020-07" db="EMBL/GenBank/DDBJ databases">
        <title>Huge and variable diversity of episymbiotic CPR bacteria and DPANN archaea in groundwater ecosystems.</title>
        <authorList>
            <person name="He C.Y."/>
            <person name="Keren R."/>
            <person name="Whittaker M."/>
            <person name="Farag I.F."/>
            <person name="Doudna J."/>
            <person name="Cate J.H.D."/>
            <person name="Banfield J.F."/>
        </authorList>
    </citation>
    <scope>NUCLEOTIDE SEQUENCE</scope>
    <source>
        <strain evidence="3">NC_groundwater_1664_Pr3_B-0.1um_52_9</strain>
    </source>
</reference>
<comment type="caution">
    <text evidence="3">The sequence shown here is derived from an EMBL/GenBank/DDBJ whole genome shotgun (WGS) entry which is preliminary data.</text>
</comment>
<keyword evidence="1" id="KW-0560">Oxidoreductase</keyword>
<dbReference type="Pfam" id="PF02775">
    <property type="entry name" value="TPP_enzyme_C"/>
    <property type="match status" value="1"/>
</dbReference>
<dbReference type="PANTHER" id="PTHR48084">
    <property type="entry name" value="2-OXOGLUTARATE OXIDOREDUCTASE SUBUNIT KORB-RELATED"/>
    <property type="match status" value="1"/>
</dbReference>
<dbReference type="InterPro" id="IPR011766">
    <property type="entry name" value="TPP_enzyme_TPP-bd"/>
</dbReference>
<protein>
    <submittedName>
        <fullName evidence="3">2-oxoglutarate oxidoreductase</fullName>
    </submittedName>
</protein>
<gene>
    <name evidence="3" type="ORF">HY912_10800</name>
</gene>
<dbReference type="GO" id="GO:0016625">
    <property type="term" value="F:oxidoreductase activity, acting on the aldehyde or oxo group of donors, iron-sulfur protein as acceptor"/>
    <property type="evidence" value="ECO:0007669"/>
    <property type="project" value="UniProtKB-ARBA"/>
</dbReference>
<evidence type="ECO:0000256" key="1">
    <source>
        <dbReference type="ARBA" id="ARBA00023002"/>
    </source>
</evidence>
<dbReference type="AlphaFoldDB" id="A0A9D6V4S2"/>
<name>A0A9D6V4S2_9BACT</name>
<dbReference type="PANTHER" id="PTHR48084:SF3">
    <property type="entry name" value="SUBUNIT OF PYRUVATE:FLAVODOXIN OXIDOREDUCTASE"/>
    <property type="match status" value="1"/>
</dbReference>
<dbReference type="Gene3D" id="3.40.50.970">
    <property type="match status" value="1"/>
</dbReference>
<dbReference type="InterPro" id="IPR051457">
    <property type="entry name" value="2-oxoacid:Fd_oxidoreductase"/>
</dbReference>
<sequence>MKKVFTRPMSLKDTPFHYCPGCGHSIIHRLVAEVIDELGIREKTIGVPPAGCAVLAYNYFDVDMAEAPHGRAAAVATGIKRVLPDKLVFTYQGDGDIAAIGTAETIHAANRGERITAVFVNNAVYGMTGGQMAPTTITGQVTTTSPGGRVPLRDGYPLDLSEMLGIAAGSVYIERTSVTTPKGIMKTRKALKKAFMVQMEDKGFALVEILSPCPTNWKMSPAQAVRWVDEVMTKTFPLKVIKDVA</sequence>
<dbReference type="GO" id="GO:0045333">
    <property type="term" value="P:cellular respiration"/>
    <property type="evidence" value="ECO:0007669"/>
    <property type="project" value="UniProtKB-ARBA"/>
</dbReference>
<dbReference type="SUPFAM" id="SSF52518">
    <property type="entry name" value="Thiamin diphosphate-binding fold (THDP-binding)"/>
    <property type="match status" value="1"/>
</dbReference>
<dbReference type="GO" id="GO:0030976">
    <property type="term" value="F:thiamine pyrophosphate binding"/>
    <property type="evidence" value="ECO:0007669"/>
    <property type="project" value="InterPro"/>
</dbReference>
<accession>A0A9D6V4S2</accession>
<dbReference type="Proteomes" id="UP000807825">
    <property type="component" value="Unassembled WGS sequence"/>
</dbReference>
<dbReference type="InterPro" id="IPR029061">
    <property type="entry name" value="THDP-binding"/>
</dbReference>
<evidence type="ECO:0000259" key="2">
    <source>
        <dbReference type="Pfam" id="PF02775"/>
    </source>
</evidence>
<organism evidence="3 4">
    <name type="scientific">Desulfomonile tiedjei</name>
    <dbReference type="NCBI Taxonomy" id="2358"/>
    <lineage>
        <taxon>Bacteria</taxon>
        <taxon>Pseudomonadati</taxon>
        <taxon>Thermodesulfobacteriota</taxon>
        <taxon>Desulfomonilia</taxon>
        <taxon>Desulfomonilales</taxon>
        <taxon>Desulfomonilaceae</taxon>
        <taxon>Desulfomonile</taxon>
    </lineage>
</organism>
<dbReference type="GO" id="GO:0044281">
    <property type="term" value="P:small molecule metabolic process"/>
    <property type="evidence" value="ECO:0007669"/>
    <property type="project" value="UniProtKB-ARBA"/>
</dbReference>
<evidence type="ECO:0000313" key="3">
    <source>
        <dbReference type="EMBL" id="MBI5249971.1"/>
    </source>
</evidence>